<dbReference type="InterPro" id="IPR051396">
    <property type="entry name" value="Bact_Antivir_Def_Nuclease"/>
</dbReference>
<dbReference type="PANTHER" id="PTHR43581">
    <property type="entry name" value="ATP/GTP PHOSPHATASE"/>
    <property type="match status" value="1"/>
</dbReference>
<dbReference type="PANTHER" id="PTHR43581:SF2">
    <property type="entry name" value="EXCINUCLEASE ATPASE SUBUNIT"/>
    <property type="match status" value="1"/>
</dbReference>
<evidence type="ECO:0000259" key="1">
    <source>
        <dbReference type="Pfam" id="PF13304"/>
    </source>
</evidence>
<accession>A0A845GR41</accession>
<reference evidence="2" key="1">
    <citation type="submission" date="2019-12" db="EMBL/GenBank/DDBJ databases">
        <title>Novel species isolated from a subtropical stream in China.</title>
        <authorList>
            <person name="Lu H."/>
        </authorList>
    </citation>
    <scope>NUCLEOTIDE SEQUENCE [LARGE SCALE GENOMIC DNA]</scope>
    <source>
        <strain evidence="2">FT81W</strain>
    </source>
</reference>
<dbReference type="Pfam" id="PF13304">
    <property type="entry name" value="AAA_21"/>
    <property type="match status" value="1"/>
</dbReference>
<name>A0A845GR41_9BURK</name>
<proteinExistence type="predicted"/>
<dbReference type="RefSeq" id="WP_161085140.1">
    <property type="nucleotide sequence ID" value="NZ_WWCX01000038.1"/>
</dbReference>
<evidence type="ECO:0000313" key="2">
    <source>
        <dbReference type="EMBL" id="MYM96065.1"/>
    </source>
</evidence>
<dbReference type="EMBL" id="WWCX01000038">
    <property type="protein sequence ID" value="MYM96065.1"/>
    <property type="molecule type" value="Genomic_DNA"/>
</dbReference>
<dbReference type="InterPro" id="IPR003959">
    <property type="entry name" value="ATPase_AAA_core"/>
</dbReference>
<organism evidence="2 3">
    <name type="scientific">Duganella vulcania</name>
    <dbReference type="NCBI Taxonomy" id="2692166"/>
    <lineage>
        <taxon>Bacteria</taxon>
        <taxon>Pseudomonadati</taxon>
        <taxon>Pseudomonadota</taxon>
        <taxon>Betaproteobacteria</taxon>
        <taxon>Burkholderiales</taxon>
        <taxon>Oxalobacteraceae</taxon>
        <taxon>Telluria group</taxon>
        <taxon>Duganella</taxon>
    </lineage>
</organism>
<gene>
    <name evidence="2" type="ORF">GTP90_19570</name>
</gene>
<feature type="domain" description="ATPase AAA-type core" evidence="1">
    <location>
        <begin position="279"/>
        <end position="363"/>
    </location>
</feature>
<dbReference type="Proteomes" id="UP000447355">
    <property type="component" value="Unassembled WGS sequence"/>
</dbReference>
<protein>
    <submittedName>
        <fullName evidence="2">AAA family ATPase</fullName>
    </submittedName>
</protein>
<comment type="caution">
    <text evidence="2">The sequence shown here is derived from an EMBL/GenBank/DDBJ whole genome shotgun (WGS) entry which is preliminary data.</text>
</comment>
<dbReference type="AlphaFoldDB" id="A0A845GR41"/>
<evidence type="ECO:0000313" key="3">
    <source>
        <dbReference type="Proteomes" id="UP000447355"/>
    </source>
</evidence>
<dbReference type="SUPFAM" id="SSF52540">
    <property type="entry name" value="P-loop containing nucleoside triphosphate hydrolases"/>
    <property type="match status" value="1"/>
</dbReference>
<sequence>MTLVVGPNGAGKTRMLASMIKTVLESDGGGRKRTDHSDTLVVYYSPVPCNSALPNRTDRFINLQNGMYPKRAHKEPNLNVLKNLAPDFGVKADVLVRFFATNDVFKEVHSLLLGRSKPVADTLSPQLREAIGHFDEKRVASEQSRRALGIIAHIGSAASAAEDEARVALSNAIEQFLKSLMGNGYRRNILAASYTIDKHNKSTDFIRWLLQKHGVKFSKPAGKLTAAQSSYAQATDELTKIGTVLGDKDLTKSEYVLNEAQVTAIAELNHKKYSSIFLDGLSSGGTSLLTQFTSIEESIKQKISTGGTFKHLLLLIDEGDIFLHTAWQQKYVDYLNRFVERIHRDWFQNIQLVLTTHSPVLMSDFPRDCIVRLDVKMDSTDDPLNDTPINLRDRDDKALSFGAPLSSIINTTGEAGTMGAFALQHIEGVLASLQAGEPVAQYHIDIIDDPLVKKYISNLQSGRG</sequence>
<dbReference type="InterPro" id="IPR027417">
    <property type="entry name" value="P-loop_NTPase"/>
</dbReference>
<dbReference type="Gene3D" id="3.40.50.300">
    <property type="entry name" value="P-loop containing nucleotide triphosphate hydrolases"/>
    <property type="match status" value="1"/>
</dbReference>